<comment type="caution">
    <text evidence="3">The sequence shown here is derived from an EMBL/GenBank/DDBJ whole genome shotgun (WGS) entry which is preliminary data.</text>
</comment>
<protein>
    <submittedName>
        <fullName evidence="3">Serine hydrolase</fullName>
    </submittedName>
</protein>
<dbReference type="PANTHER" id="PTHR43283:SF14">
    <property type="entry name" value="BLL8153 PROTEIN"/>
    <property type="match status" value="1"/>
</dbReference>
<dbReference type="Pfam" id="PF00144">
    <property type="entry name" value="Beta-lactamase"/>
    <property type="match status" value="1"/>
</dbReference>
<keyword evidence="3" id="KW-0378">Hydrolase</keyword>
<evidence type="ECO:0000313" key="3">
    <source>
        <dbReference type="EMBL" id="TQD36231.1"/>
    </source>
</evidence>
<feature type="domain" description="Beta-lactamase-related" evidence="2">
    <location>
        <begin position="112"/>
        <end position="383"/>
    </location>
</feature>
<dbReference type="AlphaFoldDB" id="A0A507ZHI3"/>
<dbReference type="Gene3D" id="3.40.710.10">
    <property type="entry name" value="DD-peptidase/beta-lactamase superfamily"/>
    <property type="match status" value="1"/>
</dbReference>
<keyword evidence="1" id="KW-0732">Signal</keyword>
<dbReference type="Proteomes" id="UP000317169">
    <property type="component" value="Unassembled WGS sequence"/>
</dbReference>
<evidence type="ECO:0000256" key="1">
    <source>
        <dbReference type="SAM" id="SignalP"/>
    </source>
</evidence>
<keyword evidence="4" id="KW-1185">Reference proteome</keyword>
<accession>A0A507ZHI3</accession>
<dbReference type="RefSeq" id="WP_141422260.1">
    <property type="nucleotide sequence ID" value="NZ_VIAR01000011.1"/>
</dbReference>
<sequence length="405" mass="45461">MHLQQKFVILLLLIFSALSVNAQDCKQISTAQGEKERAIISGETMGQKLESLLFWSQAEKEKRFSMMHEIFPSIAVKPGSKTLNLKNAEEIVPQWQDKTTLNSYIKENHIVGLLVLQGDTIRLEKYANGFKKENLWTSFSMAKSVSSMLLGVALQEGAIESLDDSLEKYIPELKGYDYGKVSVRQLLTMTSGIAWNEDYEDPNADVAQMYQNLCENDESHILTYIKTLKSAHEPGTHWNYNTGETDLVGILIQKATGKSLAEYLSEKIWQAYGMENCAYWLADECSNLNIGGSGLSASLGDYARLGRLMLEQSKLGGEQLFSKAYIKDATSLLYETDGNGSGYGYLWWRFKNGSYAAVGIFGQMLYVDPQKELVIVQLAAWPKASSKKLVQSRRNFIQAVQRVVD</sequence>
<organism evidence="3 4">
    <name type="scientific">Haloflavibacter putidus</name>
    <dbReference type="NCBI Taxonomy" id="2576776"/>
    <lineage>
        <taxon>Bacteria</taxon>
        <taxon>Pseudomonadati</taxon>
        <taxon>Bacteroidota</taxon>
        <taxon>Flavobacteriia</taxon>
        <taxon>Flavobacteriales</taxon>
        <taxon>Flavobacteriaceae</taxon>
        <taxon>Haloflavibacter</taxon>
    </lineage>
</organism>
<dbReference type="EMBL" id="VIAR01000011">
    <property type="protein sequence ID" value="TQD36231.1"/>
    <property type="molecule type" value="Genomic_DNA"/>
</dbReference>
<dbReference type="OrthoDB" id="9773047at2"/>
<evidence type="ECO:0000313" key="4">
    <source>
        <dbReference type="Proteomes" id="UP000317169"/>
    </source>
</evidence>
<evidence type="ECO:0000259" key="2">
    <source>
        <dbReference type="Pfam" id="PF00144"/>
    </source>
</evidence>
<gene>
    <name evidence="3" type="ORF">FKR84_10465</name>
</gene>
<name>A0A507ZHI3_9FLAO</name>
<dbReference type="SUPFAM" id="SSF56601">
    <property type="entry name" value="beta-lactamase/transpeptidase-like"/>
    <property type="match status" value="1"/>
</dbReference>
<proteinExistence type="predicted"/>
<dbReference type="InterPro" id="IPR012338">
    <property type="entry name" value="Beta-lactam/transpept-like"/>
</dbReference>
<dbReference type="InterPro" id="IPR001466">
    <property type="entry name" value="Beta-lactam-related"/>
</dbReference>
<dbReference type="PANTHER" id="PTHR43283">
    <property type="entry name" value="BETA-LACTAMASE-RELATED"/>
    <property type="match status" value="1"/>
</dbReference>
<dbReference type="GO" id="GO:0016787">
    <property type="term" value="F:hydrolase activity"/>
    <property type="evidence" value="ECO:0007669"/>
    <property type="project" value="UniProtKB-KW"/>
</dbReference>
<dbReference type="InterPro" id="IPR050789">
    <property type="entry name" value="Diverse_Enzym_Activities"/>
</dbReference>
<reference evidence="3 4" key="1">
    <citation type="submission" date="2019-06" db="EMBL/GenBank/DDBJ databases">
        <title>Flavibacter putida gen. nov., sp. nov., a novel marine bacterium of the family Flavobacteriaceae isolated from coastal seawater.</title>
        <authorList>
            <person name="Feng X."/>
        </authorList>
    </citation>
    <scope>NUCLEOTIDE SEQUENCE [LARGE SCALE GENOMIC DNA]</scope>
    <source>
        <strain evidence="3 4">PLHSN227</strain>
    </source>
</reference>
<feature type="chain" id="PRO_5021301100" evidence="1">
    <location>
        <begin position="23"/>
        <end position="405"/>
    </location>
</feature>
<feature type="signal peptide" evidence="1">
    <location>
        <begin position="1"/>
        <end position="22"/>
    </location>
</feature>